<dbReference type="GO" id="GO:0003779">
    <property type="term" value="F:actin binding"/>
    <property type="evidence" value="ECO:0007669"/>
    <property type="project" value="InterPro"/>
</dbReference>
<dbReference type="GO" id="GO:0005774">
    <property type="term" value="C:vacuolar membrane"/>
    <property type="evidence" value="ECO:0007669"/>
    <property type="project" value="TreeGrafter"/>
</dbReference>
<comment type="similarity">
    <text evidence="2">Belongs to the NET family.</text>
</comment>
<dbReference type="PROSITE" id="PS51774">
    <property type="entry name" value="NAB"/>
    <property type="match status" value="1"/>
</dbReference>
<evidence type="ECO:0000259" key="5">
    <source>
        <dbReference type="PROSITE" id="PS51774"/>
    </source>
</evidence>
<dbReference type="Proteomes" id="UP000829196">
    <property type="component" value="Unassembled WGS sequence"/>
</dbReference>
<dbReference type="Pfam" id="PF07765">
    <property type="entry name" value="KIP1"/>
    <property type="match status" value="1"/>
</dbReference>
<protein>
    <recommendedName>
        <fullName evidence="5">NAB domain-containing protein</fullName>
    </recommendedName>
</protein>
<dbReference type="InterPro" id="IPR051861">
    <property type="entry name" value="NET_actin-binding_domain"/>
</dbReference>
<feature type="region of interest" description="Disordered" evidence="4">
    <location>
        <begin position="149"/>
        <end position="170"/>
    </location>
</feature>
<accession>A0A8T3AP23</accession>
<keyword evidence="7" id="KW-1185">Reference proteome</keyword>
<dbReference type="EMBL" id="JAGYWB010000015">
    <property type="protein sequence ID" value="KAI0498093.1"/>
    <property type="molecule type" value="Genomic_DNA"/>
</dbReference>
<name>A0A8T3AP23_DENNO</name>
<keyword evidence="1 3" id="KW-0175">Coiled coil</keyword>
<dbReference type="SMR" id="A0A8T3AP23"/>
<dbReference type="InterPro" id="IPR011684">
    <property type="entry name" value="NAB"/>
</dbReference>
<proteinExistence type="inferred from homology"/>
<evidence type="ECO:0000256" key="3">
    <source>
        <dbReference type="SAM" id="Coils"/>
    </source>
</evidence>
<evidence type="ECO:0000256" key="4">
    <source>
        <dbReference type="SAM" id="MobiDB-lite"/>
    </source>
</evidence>
<evidence type="ECO:0000256" key="2">
    <source>
        <dbReference type="ARBA" id="ARBA00038006"/>
    </source>
</evidence>
<dbReference type="PANTHER" id="PTHR32258">
    <property type="entry name" value="PROTEIN NETWORKED 4A"/>
    <property type="match status" value="1"/>
</dbReference>
<sequence>MASRKSHSWWGNSYTSPRNSKWLSENVEEMDVLVNEMLKLIEEDGDSFAKKAEMYYQRRPELISHVKDFYRMYRALVQRYDHAIGDQAKNIPTEIQSQGSANLSEFGVEAASASLPSSPARTAENKANHFKPHWRAAGFDFFLGLGRSSDRSRKGSDESSSESGSESDYSKAMDVYENSFRLEMRIIGLENELHEARDKLQEYKNGPKEQCEHLLNSEVLDLSSTTSSMEILPVSANKNFTALEKQIETLQAYLPDQEVEIRNLMEAMEAAAKQFENEISSRDHIIKEYKTWLGAILNKSISIIAEDEQIADEKSRLEIKTLEQEQMILELKALAAHSSKRLVQEKYALEAKLSSLMVSSNSYWAKLQVLEKRVKQLEAEKFKVCAESARQIIELTQSLEAVKLKVFILESEKEELKPQVSRLVEDIEARDDDPTEDDEHLQELNLEHAKLIQEFENAQKTSSELKTRVKELEDEVERQRVLIMDGAEGKREVIRQLCFSIEHYRIGYQQLCKRLQVQNRRPAIMAM</sequence>
<evidence type="ECO:0000313" key="7">
    <source>
        <dbReference type="Proteomes" id="UP000829196"/>
    </source>
</evidence>
<feature type="coiled-coil region" evidence="3">
    <location>
        <begin position="441"/>
        <end position="482"/>
    </location>
</feature>
<evidence type="ECO:0000256" key="1">
    <source>
        <dbReference type="ARBA" id="ARBA00023054"/>
    </source>
</evidence>
<dbReference type="PANTHER" id="PTHR32258:SF3">
    <property type="entry name" value="PROTEIN NETWORKED 4A"/>
    <property type="match status" value="1"/>
</dbReference>
<evidence type="ECO:0000313" key="6">
    <source>
        <dbReference type="EMBL" id="KAI0498093.1"/>
    </source>
</evidence>
<feature type="domain" description="NAB" evidence="5">
    <location>
        <begin position="6"/>
        <end position="87"/>
    </location>
</feature>
<gene>
    <name evidence="6" type="ORF">KFK09_021334</name>
</gene>
<comment type="caution">
    <text evidence="6">The sequence shown here is derived from an EMBL/GenBank/DDBJ whole genome shotgun (WGS) entry which is preliminary data.</text>
</comment>
<organism evidence="6 7">
    <name type="scientific">Dendrobium nobile</name>
    <name type="common">Orchid</name>
    <dbReference type="NCBI Taxonomy" id="94219"/>
    <lineage>
        <taxon>Eukaryota</taxon>
        <taxon>Viridiplantae</taxon>
        <taxon>Streptophyta</taxon>
        <taxon>Embryophyta</taxon>
        <taxon>Tracheophyta</taxon>
        <taxon>Spermatophyta</taxon>
        <taxon>Magnoliopsida</taxon>
        <taxon>Liliopsida</taxon>
        <taxon>Asparagales</taxon>
        <taxon>Orchidaceae</taxon>
        <taxon>Epidendroideae</taxon>
        <taxon>Malaxideae</taxon>
        <taxon>Dendrobiinae</taxon>
        <taxon>Dendrobium</taxon>
    </lineage>
</organism>
<dbReference type="AlphaFoldDB" id="A0A8T3AP23"/>
<reference evidence="6" key="1">
    <citation type="journal article" date="2022" name="Front. Genet.">
        <title>Chromosome-Scale Assembly of the Dendrobium nobile Genome Provides Insights Into the Molecular Mechanism of the Biosynthesis of the Medicinal Active Ingredient of Dendrobium.</title>
        <authorList>
            <person name="Xu Q."/>
            <person name="Niu S.-C."/>
            <person name="Li K.-L."/>
            <person name="Zheng P.-J."/>
            <person name="Zhang X.-J."/>
            <person name="Jia Y."/>
            <person name="Liu Y."/>
            <person name="Niu Y.-X."/>
            <person name="Yu L.-H."/>
            <person name="Chen D.-F."/>
            <person name="Zhang G.-Q."/>
        </authorList>
    </citation>
    <scope>NUCLEOTIDE SEQUENCE</scope>
    <source>
        <tissue evidence="6">Leaf</tissue>
    </source>
</reference>
<dbReference type="OrthoDB" id="1877257at2759"/>